<comment type="caution">
    <text evidence="2">The sequence shown here is derived from an EMBL/GenBank/DDBJ whole genome shotgun (WGS) entry which is preliminary data.</text>
</comment>
<dbReference type="AlphaFoldDB" id="A0A368V753"/>
<evidence type="ECO:0000313" key="2">
    <source>
        <dbReference type="EMBL" id="RCW36633.1"/>
    </source>
</evidence>
<dbReference type="PROSITE" id="PS51186">
    <property type="entry name" value="GNAT"/>
    <property type="match status" value="1"/>
</dbReference>
<dbReference type="PANTHER" id="PTHR43328:SF1">
    <property type="entry name" value="N-ACETYLTRANSFERASE DOMAIN-CONTAINING PROTEIN"/>
    <property type="match status" value="1"/>
</dbReference>
<sequence length="174" mass="20309">MKSNTHPTNIRLRPFREEDAPVLARLLNNKKIWNNIRDFVPHPYSEQDARDFIAICRKEDPLYTFVVEYEEQLAGVVGVVPQKDVYRISAEIGYWLGEPFWGKGIMTEAVKRMVDYGFNDLNLIRIFTGVFDFNKGSHRVLEKAGFKLECIFRKALIKNGVVCDEYRYAIINEE</sequence>
<reference evidence="2 3" key="1">
    <citation type="submission" date="2018-07" db="EMBL/GenBank/DDBJ databases">
        <title>Freshwater and sediment microbial communities from various areas in North America, analyzing microbe dynamics in response to fracking.</title>
        <authorList>
            <person name="Lamendella R."/>
        </authorList>
    </citation>
    <scope>NUCLEOTIDE SEQUENCE [LARGE SCALE GENOMIC DNA]</scope>
    <source>
        <strain evidence="2 3">160A</strain>
    </source>
</reference>
<keyword evidence="2" id="KW-0808">Transferase</keyword>
<dbReference type="InterPro" id="IPR000182">
    <property type="entry name" value="GNAT_dom"/>
</dbReference>
<dbReference type="InterPro" id="IPR016181">
    <property type="entry name" value="Acyl_CoA_acyltransferase"/>
</dbReference>
<keyword evidence="3" id="KW-1185">Reference proteome</keyword>
<accession>A0A368V753</accession>
<feature type="domain" description="N-acetyltransferase" evidence="1">
    <location>
        <begin position="10"/>
        <end position="173"/>
    </location>
</feature>
<dbReference type="GO" id="GO:0016747">
    <property type="term" value="F:acyltransferase activity, transferring groups other than amino-acyl groups"/>
    <property type="evidence" value="ECO:0007669"/>
    <property type="project" value="InterPro"/>
</dbReference>
<evidence type="ECO:0000313" key="3">
    <source>
        <dbReference type="Proteomes" id="UP000252733"/>
    </source>
</evidence>
<dbReference type="Pfam" id="PF13302">
    <property type="entry name" value="Acetyltransf_3"/>
    <property type="match status" value="1"/>
</dbReference>
<dbReference type="Proteomes" id="UP000252733">
    <property type="component" value="Unassembled WGS sequence"/>
</dbReference>
<dbReference type="RefSeq" id="WP_114436885.1">
    <property type="nucleotide sequence ID" value="NZ_QPIZ01000008.1"/>
</dbReference>
<organism evidence="2 3">
    <name type="scientific">Marinilabilia salmonicolor</name>
    <dbReference type="NCBI Taxonomy" id="989"/>
    <lineage>
        <taxon>Bacteria</taxon>
        <taxon>Pseudomonadati</taxon>
        <taxon>Bacteroidota</taxon>
        <taxon>Bacteroidia</taxon>
        <taxon>Marinilabiliales</taxon>
        <taxon>Marinilabiliaceae</taxon>
        <taxon>Marinilabilia</taxon>
    </lineage>
</organism>
<dbReference type="SUPFAM" id="SSF55729">
    <property type="entry name" value="Acyl-CoA N-acyltransferases (Nat)"/>
    <property type="match status" value="1"/>
</dbReference>
<evidence type="ECO:0000259" key="1">
    <source>
        <dbReference type="PROSITE" id="PS51186"/>
    </source>
</evidence>
<dbReference type="Gene3D" id="3.40.630.30">
    <property type="match status" value="1"/>
</dbReference>
<protein>
    <submittedName>
        <fullName evidence="2">RimJ/RimL family protein N-acetyltransferase</fullName>
    </submittedName>
</protein>
<gene>
    <name evidence="2" type="ORF">DFO77_10875</name>
</gene>
<dbReference type="PANTHER" id="PTHR43328">
    <property type="entry name" value="ACETYLTRANSFERASE-RELATED"/>
    <property type="match status" value="1"/>
</dbReference>
<proteinExistence type="predicted"/>
<name>A0A368V753_9BACT</name>
<dbReference type="EMBL" id="QPIZ01000008">
    <property type="protein sequence ID" value="RCW36633.1"/>
    <property type="molecule type" value="Genomic_DNA"/>
</dbReference>